<organism evidence="2 3">
    <name type="scientific">Candidatus Ventrousia excrementavium</name>
    <dbReference type="NCBI Taxonomy" id="2840961"/>
    <lineage>
        <taxon>Bacteria</taxon>
        <taxon>Bacillati</taxon>
        <taxon>Bacillota</taxon>
        <taxon>Clostridia</taxon>
        <taxon>Eubacteriales</taxon>
        <taxon>Clostridiaceae</taxon>
        <taxon>Clostridiaceae incertae sedis</taxon>
        <taxon>Candidatus Ventrousia</taxon>
    </lineage>
</organism>
<dbReference type="Proteomes" id="UP000824073">
    <property type="component" value="Unassembled WGS sequence"/>
</dbReference>
<gene>
    <name evidence="2" type="ORF">IAB67_00335</name>
</gene>
<dbReference type="Gene3D" id="3.30.1460.30">
    <property type="entry name" value="YgaC/TfoX-N like chaperone"/>
    <property type="match status" value="1"/>
</dbReference>
<name>A0A9D1ISG0_9CLOT</name>
<evidence type="ECO:0000313" key="2">
    <source>
        <dbReference type="EMBL" id="HIU42728.1"/>
    </source>
</evidence>
<reference evidence="2" key="1">
    <citation type="submission" date="2020-10" db="EMBL/GenBank/DDBJ databases">
        <authorList>
            <person name="Gilroy R."/>
        </authorList>
    </citation>
    <scope>NUCLEOTIDE SEQUENCE</scope>
    <source>
        <strain evidence="2">CHK191-8634</strain>
    </source>
</reference>
<proteinExistence type="predicted"/>
<evidence type="ECO:0000313" key="3">
    <source>
        <dbReference type="Proteomes" id="UP000824073"/>
    </source>
</evidence>
<reference evidence="2" key="2">
    <citation type="journal article" date="2021" name="PeerJ">
        <title>Extensive microbial diversity within the chicken gut microbiome revealed by metagenomics and culture.</title>
        <authorList>
            <person name="Gilroy R."/>
            <person name="Ravi A."/>
            <person name="Getino M."/>
            <person name="Pursley I."/>
            <person name="Horton D.L."/>
            <person name="Alikhan N.F."/>
            <person name="Baker D."/>
            <person name="Gharbi K."/>
            <person name="Hall N."/>
            <person name="Watson M."/>
            <person name="Adriaenssens E.M."/>
            <person name="Foster-Nyarko E."/>
            <person name="Jarju S."/>
            <person name="Secka A."/>
            <person name="Antonio M."/>
            <person name="Oren A."/>
            <person name="Chaudhuri R.R."/>
            <person name="La Ragione R."/>
            <person name="Hildebrand F."/>
            <person name="Pallen M.J."/>
        </authorList>
    </citation>
    <scope>NUCLEOTIDE SEQUENCE</scope>
    <source>
        <strain evidence="2">CHK191-8634</strain>
    </source>
</reference>
<protein>
    <submittedName>
        <fullName evidence="2">TfoX/Sxy family protein</fullName>
    </submittedName>
</protein>
<dbReference type="EMBL" id="DVMR01000006">
    <property type="protein sequence ID" value="HIU42728.1"/>
    <property type="molecule type" value="Genomic_DNA"/>
</dbReference>
<feature type="domain" description="TfoX N-terminal" evidence="1">
    <location>
        <begin position="14"/>
        <end position="73"/>
    </location>
</feature>
<comment type="caution">
    <text evidence="2">The sequence shown here is derived from an EMBL/GenBank/DDBJ whole genome shotgun (WGS) entry which is preliminary data.</text>
</comment>
<dbReference type="SUPFAM" id="SSF159894">
    <property type="entry name" value="YgaC/TfoX-N like"/>
    <property type="match status" value="1"/>
</dbReference>
<sequence length="113" mass="12910">MSTTRETMHYLLGQLSLVDGITHRAMMGEYIIYIHGKIAAYVCDNRLFVKPVDAARRLLPNAALTPPFEGARDMLPVADTSDCERLRKLFEAMYPELPEPVKKKKKPRQPPRL</sequence>
<dbReference type="AlphaFoldDB" id="A0A9D1ISG0"/>
<evidence type="ECO:0000259" key="1">
    <source>
        <dbReference type="Pfam" id="PF04993"/>
    </source>
</evidence>
<dbReference type="Pfam" id="PF04993">
    <property type="entry name" value="TfoX_N"/>
    <property type="match status" value="1"/>
</dbReference>
<accession>A0A9D1ISG0</accession>
<dbReference type="InterPro" id="IPR007076">
    <property type="entry name" value="TfoX_N"/>
</dbReference>